<feature type="compositionally biased region" description="Basic and acidic residues" evidence="3">
    <location>
        <begin position="209"/>
        <end position="218"/>
    </location>
</feature>
<gene>
    <name evidence="5" type="ORF">SteCoe_33633</name>
</gene>
<protein>
    <recommendedName>
        <fullName evidence="4">Chorein N-terminal domain-containing protein</fullName>
    </recommendedName>
</protein>
<dbReference type="GO" id="GO:0045053">
    <property type="term" value="P:protein retention in Golgi apparatus"/>
    <property type="evidence" value="ECO:0007669"/>
    <property type="project" value="TreeGrafter"/>
</dbReference>
<comment type="similarity">
    <text evidence="1">Belongs to the VPS13 family.</text>
</comment>
<dbReference type="AlphaFoldDB" id="A0A1R2AWG4"/>
<sequence length="904" mass="104883">MVIKSKIYDFLKKNLGEYLYGFQKNQLDVGLLSGHIDLVNVNFRPDKVNQLLGTLGLPITIKAGLMGKLRLKCHYTSFLSSPIEVEIDELLLVFGPITHLARESKNLIEDETDDAILQMELEQKIINSNKSKHRRHSKRKETPIAYDDDTPRVYKNMNNQQSFKTEKLSRSGNVSQAPSEDEASKHRKKHTSRGSIKESEGMDSTVLKSDIELNRKNLENNNQKKFHKEKEERSTPVVTIKDKSYDSISSRKPPRYQYVEVGVQAQKKEGILEKYFSKVLKNLILTIKDVHIRYEDETYPYKNPFSIGISLSKLEVKNISHEWVYTDSKPTKRSPRKNAIIKDITFSNFAMYIYSMASVLIPTSLWEATIHSEIGIFEAFPAYEVRDLIIQESTTLSKSHQSTFINPTNISLCVSFYEEAPTLRIAGLIEKVSIKFSAAMAECVRNFFDYCTNVQIWPLVLRYRPYVKIPERPEGKEKRRDRKKRREIVKQWFKYAFAFVKTKRAAIKYVKERKKDNELFKKLEKQEKIREKVAMQTPKEVKEFRGRSEPLSPIEQKPSLFSFAQKKKTPETSGIKLSEYVKEYNTKKPIMQQLQRRPYDGDIYFPKSLVNSEIELNINTLHLSILDEDTQISLEIEAYDLGLISNTLLDEMKSIISIGSYIIKIQEQGNSSEIIRAGKKKNQNDARNGNTNDQLAVKITKIYRPGEILIPNDIYLSMNMFEVNTILSPVIITYNHKVLNHFFLIKEAIELDKCFRENLDMRYVKAFTKHCRKHKMPQVFGVDFKKYVLCKSIANKFVDIQKQAENYIHELHANISHIMFDVSFEIQGGVVNFHDFSPNSLMSVNLASNKFTFCKDKMLTSVSAFGFIIQSSNTPVPLYEFITTVGSIFLERINQFNVFYRYKH</sequence>
<dbReference type="PANTHER" id="PTHR16166:SF93">
    <property type="entry name" value="INTERMEMBRANE LIPID TRANSFER PROTEIN VPS13"/>
    <property type="match status" value="1"/>
</dbReference>
<dbReference type="PANTHER" id="PTHR16166">
    <property type="entry name" value="VACUOLAR PROTEIN SORTING-ASSOCIATED PROTEIN VPS13"/>
    <property type="match status" value="1"/>
</dbReference>
<keyword evidence="2" id="KW-0813">Transport</keyword>
<feature type="domain" description="Chorein N-terminal" evidence="4">
    <location>
        <begin position="7"/>
        <end position="558"/>
    </location>
</feature>
<dbReference type="InterPro" id="IPR026847">
    <property type="entry name" value="VPS13"/>
</dbReference>
<dbReference type="EMBL" id="MPUH01001278">
    <property type="protein sequence ID" value="OMJ68812.1"/>
    <property type="molecule type" value="Genomic_DNA"/>
</dbReference>
<evidence type="ECO:0000313" key="5">
    <source>
        <dbReference type="EMBL" id="OMJ68812.1"/>
    </source>
</evidence>
<feature type="region of interest" description="Disordered" evidence="3">
    <location>
        <begin position="127"/>
        <end position="235"/>
    </location>
</feature>
<dbReference type="OrthoDB" id="313576at2759"/>
<evidence type="ECO:0000256" key="1">
    <source>
        <dbReference type="ARBA" id="ARBA00006545"/>
    </source>
</evidence>
<dbReference type="Pfam" id="PF12624">
    <property type="entry name" value="VPS13_N"/>
    <property type="match status" value="1"/>
</dbReference>
<evidence type="ECO:0000256" key="3">
    <source>
        <dbReference type="SAM" id="MobiDB-lite"/>
    </source>
</evidence>
<accession>A0A1R2AWG4</accession>
<name>A0A1R2AWG4_9CILI</name>
<dbReference type="InterPro" id="IPR026854">
    <property type="entry name" value="VPS13_N"/>
</dbReference>
<reference evidence="5 6" key="1">
    <citation type="submission" date="2016-11" db="EMBL/GenBank/DDBJ databases">
        <title>The macronuclear genome of Stentor coeruleus: a giant cell with tiny introns.</title>
        <authorList>
            <person name="Slabodnick M."/>
            <person name="Ruby J.G."/>
            <person name="Reiff S.B."/>
            <person name="Swart E.C."/>
            <person name="Gosai S."/>
            <person name="Prabakaran S."/>
            <person name="Witkowska E."/>
            <person name="Larue G.E."/>
            <person name="Fisher S."/>
            <person name="Freeman R.M."/>
            <person name="Gunawardena J."/>
            <person name="Chu W."/>
            <person name="Stover N.A."/>
            <person name="Gregory B.D."/>
            <person name="Nowacki M."/>
            <person name="Derisi J."/>
            <person name="Roy S.W."/>
            <person name="Marshall W.F."/>
            <person name="Sood P."/>
        </authorList>
    </citation>
    <scope>NUCLEOTIDE SEQUENCE [LARGE SCALE GENOMIC DNA]</scope>
    <source>
        <strain evidence="5">WM001</strain>
    </source>
</reference>
<evidence type="ECO:0000256" key="2">
    <source>
        <dbReference type="ARBA" id="ARBA00022448"/>
    </source>
</evidence>
<evidence type="ECO:0000259" key="4">
    <source>
        <dbReference type="Pfam" id="PF12624"/>
    </source>
</evidence>
<evidence type="ECO:0000313" key="6">
    <source>
        <dbReference type="Proteomes" id="UP000187209"/>
    </source>
</evidence>
<comment type="caution">
    <text evidence="5">The sequence shown here is derived from an EMBL/GenBank/DDBJ whole genome shotgun (WGS) entry which is preliminary data.</text>
</comment>
<organism evidence="5 6">
    <name type="scientific">Stentor coeruleus</name>
    <dbReference type="NCBI Taxonomy" id="5963"/>
    <lineage>
        <taxon>Eukaryota</taxon>
        <taxon>Sar</taxon>
        <taxon>Alveolata</taxon>
        <taxon>Ciliophora</taxon>
        <taxon>Postciliodesmatophora</taxon>
        <taxon>Heterotrichea</taxon>
        <taxon>Heterotrichida</taxon>
        <taxon>Stentoridae</taxon>
        <taxon>Stentor</taxon>
    </lineage>
</organism>
<feature type="compositionally biased region" description="Basic residues" evidence="3">
    <location>
        <begin position="130"/>
        <end position="139"/>
    </location>
</feature>
<dbReference type="GO" id="GO:0006623">
    <property type="term" value="P:protein targeting to vacuole"/>
    <property type="evidence" value="ECO:0007669"/>
    <property type="project" value="TreeGrafter"/>
</dbReference>
<keyword evidence="6" id="KW-1185">Reference proteome</keyword>
<dbReference type="Proteomes" id="UP000187209">
    <property type="component" value="Unassembled WGS sequence"/>
</dbReference>
<proteinExistence type="inferred from homology"/>